<feature type="region of interest" description="Disordered" evidence="1">
    <location>
        <begin position="307"/>
        <end position="326"/>
    </location>
</feature>
<evidence type="ECO:0000256" key="1">
    <source>
        <dbReference type="SAM" id="MobiDB-lite"/>
    </source>
</evidence>
<name>A0A8U0P498_SALNM</name>
<feature type="region of interest" description="Disordered" evidence="1">
    <location>
        <begin position="485"/>
        <end position="535"/>
    </location>
</feature>
<keyword evidence="2" id="KW-1185">Reference proteome</keyword>
<dbReference type="PANTHER" id="PTHR45532:SF4">
    <property type="entry name" value="WD REPEAT-CONTAINING PROTEIN 55 HOMOLOG"/>
    <property type="match status" value="1"/>
</dbReference>
<feature type="region of interest" description="Disordered" evidence="1">
    <location>
        <begin position="207"/>
        <end position="230"/>
    </location>
</feature>
<dbReference type="PANTHER" id="PTHR45532">
    <property type="entry name" value="WD REPEAT-CONTAINING PROTEIN 97"/>
    <property type="match status" value="1"/>
</dbReference>
<reference evidence="3" key="1">
    <citation type="submission" date="2025-08" db="UniProtKB">
        <authorList>
            <consortium name="RefSeq"/>
        </authorList>
    </citation>
    <scope>IDENTIFICATION</scope>
    <source>
        <tissue evidence="3">White muscle</tissue>
    </source>
</reference>
<dbReference type="GeneID" id="120018824"/>
<dbReference type="KEGG" id="snh:120018824"/>
<protein>
    <submittedName>
        <fullName evidence="3">WD repeat-containing protein 87-like</fullName>
    </submittedName>
</protein>
<gene>
    <name evidence="3" type="primary">LOC120018824</name>
</gene>
<sequence>MWRSHLWPGGGCLWMERNPPTSISCLDYCAALGLVVVSGPGGTLEVWETRGVQLAEIRLGMPISQLCFANTRGDLLACFGGTICIIFGLRYLPARLLQQVLDLAPADDILEDPIPFLPRSQSCYDMYLVPRMFLKPGQATPELNETPAVLDVVRPESAGCKNVLDVLNRDRKKNSLMIRAPTPPIVKRDKPGSWSCALRLVKTLEEELNLEDEPMEGSGDGDKSQTPFEPLPPDTLLLDWPVAPDGFLPNSVLRNWNLKQEPPKAVLPKEAKALCRPLSQSEDEPEHSPVVTVILAKAKEARLNKPIPMPKLFDTPTEYESPPEDDKNKLLKHISESIWLVSRPDVDLVEVMKSLMLTMEGMDSDVYENCTEALLSMFQTYDIPPEIINNLTFCLLKHIQKGNPHWKRLEAMKNLDQLDHFQDKHLYLLAEVLLDPAMELREMAKNILSRVYGIDNKTSLLNRMQANEDVPKMLYKHLERKLSDDLEHKKSTDAPAKPVGGRLSRPYVHRDSSPLECTAKDNGTPSSEQDHMRTPDLPLIRSLGCNHESSILKEEPGLSPPGDDFMRPHRLPKKFRKFSLSTAKWDSIVEIPEEGHVQVYDPTIIELYKTSKTHKQLCSQLPTTKAPSDSGVSSMGVSKEASLVQLPDSPQHFRLKPVKGKMDSNWRESLYKLVSQYGFRSPRARLTTLGPLDVPGAAQRNSCTLSPFQTRKASQVSLGQRVVRKIHLRESSFERPPSQFHHELPLPWQLNSHTMDPSGESMYGRLEVDWVREPMEPRRGKMQKVKLPPIMPRCHPS</sequence>
<proteinExistence type="predicted"/>
<organism evidence="2 3">
    <name type="scientific">Salvelinus namaycush</name>
    <name type="common">Lake trout</name>
    <name type="synonym">Salmo namaycush</name>
    <dbReference type="NCBI Taxonomy" id="8040"/>
    <lineage>
        <taxon>Eukaryota</taxon>
        <taxon>Metazoa</taxon>
        <taxon>Chordata</taxon>
        <taxon>Craniata</taxon>
        <taxon>Vertebrata</taxon>
        <taxon>Euteleostomi</taxon>
        <taxon>Actinopterygii</taxon>
        <taxon>Neopterygii</taxon>
        <taxon>Teleostei</taxon>
        <taxon>Protacanthopterygii</taxon>
        <taxon>Salmoniformes</taxon>
        <taxon>Salmonidae</taxon>
        <taxon>Salmoninae</taxon>
        <taxon>Salvelinus</taxon>
    </lineage>
</organism>
<dbReference type="AlphaFoldDB" id="A0A8U0P498"/>
<accession>A0A8U0P498</accession>
<dbReference type="RefSeq" id="XP_038817967.1">
    <property type="nucleotide sequence ID" value="XM_038962039.1"/>
</dbReference>
<evidence type="ECO:0000313" key="3">
    <source>
        <dbReference type="RefSeq" id="XP_038817967.1"/>
    </source>
</evidence>
<evidence type="ECO:0000313" key="2">
    <source>
        <dbReference type="Proteomes" id="UP000808372"/>
    </source>
</evidence>
<dbReference type="Proteomes" id="UP000808372">
    <property type="component" value="Chromosome 23"/>
</dbReference>